<sequence>MKNRIENYQLHAYLDGELTHEECLEIEQALKEDAELRFRLEKFSTLKSDVKKAYLNLPIEQYVATPKEKKSNLKDGYFNIAASLFLGVMIGAGLITYSVEPNVMNSALVEQNQSNNRFLVHIDTNDIEKQHAALLQIEQIFVESTDKVQVDLVSNSTGIEMLDKNNPATEELQGLLKRFDGLTVYACQRALERAQKAGKPIELIPEAVFDRPAIDRLAERLTSGWKYIKI</sequence>
<gene>
    <name evidence="3" type="ORF">FE785_00295</name>
</gene>
<dbReference type="InterPro" id="IPR027396">
    <property type="entry name" value="DsrEFH-like"/>
</dbReference>
<dbReference type="OrthoDB" id="8557943at2"/>
<evidence type="ECO:0000313" key="4">
    <source>
        <dbReference type="Proteomes" id="UP000304864"/>
    </source>
</evidence>
<keyword evidence="1" id="KW-0472">Membrane</keyword>
<feature type="transmembrane region" description="Helical" evidence="1">
    <location>
        <begin position="77"/>
        <end position="99"/>
    </location>
</feature>
<dbReference type="InterPro" id="IPR027383">
    <property type="entry name" value="Znf_put"/>
</dbReference>
<dbReference type="EMBL" id="CP040602">
    <property type="protein sequence ID" value="QCU89172.1"/>
    <property type="molecule type" value="Genomic_DNA"/>
</dbReference>
<reference evidence="3 4" key="1">
    <citation type="submission" date="2019-05" db="EMBL/GenBank/DDBJ databases">
        <title>Thiomicrorhabdus sediminis sp. nov, a novel sulfur-oxidizing bacterium isolated from coastal sediment.</title>
        <authorList>
            <person name="Liu X."/>
        </authorList>
    </citation>
    <scope>NUCLEOTIDE SEQUENCE [LARGE SCALE GENOMIC DNA]</scope>
    <source>
        <strain evidence="3 4">G1</strain>
    </source>
</reference>
<dbReference type="SUPFAM" id="SSF75169">
    <property type="entry name" value="DsrEFH-like"/>
    <property type="match status" value="1"/>
</dbReference>
<proteinExistence type="predicted"/>
<keyword evidence="1" id="KW-0812">Transmembrane</keyword>
<dbReference type="Proteomes" id="UP000304864">
    <property type="component" value="Chromosome"/>
</dbReference>
<dbReference type="AlphaFoldDB" id="A0A4P9K2U8"/>
<name>A0A4P9K2U8_9GAMM</name>
<dbReference type="Gene3D" id="3.40.1260.10">
    <property type="entry name" value="DsrEFH-like"/>
    <property type="match status" value="1"/>
</dbReference>
<evidence type="ECO:0000259" key="2">
    <source>
        <dbReference type="Pfam" id="PF13490"/>
    </source>
</evidence>
<protein>
    <recommendedName>
        <fullName evidence="2">Putative zinc-finger domain-containing protein</fullName>
    </recommendedName>
</protein>
<keyword evidence="4" id="KW-1185">Reference proteome</keyword>
<feature type="domain" description="Putative zinc-finger" evidence="2">
    <location>
        <begin position="9"/>
        <end position="31"/>
    </location>
</feature>
<organism evidence="3 4">
    <name type="scientific">Thiomicrorhabdus sediminis</name>
    <dbReference type="NCBI Taxonomy" id="2580412"/>
    <lineage>
        <taxon>Bacteria</taxon>
        <taxon>Pseudomonadati</taxon>
        <taxon>Pseudomonadota</taxon>
        <taxon>Gammaproteobacteria</taxon>
        <taxon>Thiotrichales</taxon>
        <taxon>Piscirickettsiaceae</taxon>
        <taxon>Thiomicrorhabdus</taxon>
    </lineage>
</organism>
<dbReference type="Pfam" id="PF13490">
    <property type="entry name" value="zf-HC2"/>
    <property type="match status" value="1"/>
</dbReference>
<dbReference type="RefSeq" id="WP_138563270.1">
    <property type="nucleotide sequence ID" value="NZ_CP040602.1"/>
</dbReference>
<dbReference type="KEGG" id="thig:FE785_00295"/>
<evidence type="ECO:0000313" key="3">
    <source>
        <dbReference type="EMBL" id="QCU89172.1"/>
    </source>
</evidence>
<keyword evidence="1" id="KW-1133">Transmembrane helix</keyword>
<accession>A0A4P9K2U8</accession>
<evidence type="ECO:0000256" key="1">
    <source>
        <dbReference type="SAM" id="Phobius"/>
    </source>
</evidence>